<evidence type="ECO:0000313" key="2">
    <source>
        <dbReference type="EMBL" id="KLO04397.1"/>
    </source>
</evidence>
<feature type="compositionally biased region" description="Low complexity" evidence="1">
    <location>
        <begin position="446"/>
        <end position="459"/>
    </location>
</feature>
<sequence length="653" mass="73232">MDSTSLTQQTTFCSRILNKRVLDSSLPRIVIFQFRCGTLLIPPVSCNLLDKGTGQCMSHSGLPATLLLSSRFPSLITQANLLSMDFEQNEKSDNRRRPGISSRKSDKKNCKVCAAELLVVKGRDEGGAVDTLLFSTDDAHAFEERKMRKGKETQTLYFLTKPLLLLRAAYRHTSIYGGGAAYLLVSLEFSGEVWQATASVVHVIKVGRAEGVNGVTGMSLVEKVQLMEVLLWRMSSKALAGINPKVRVSTFINNGSDALCDNIYGSSNEFRPGSYKEKQLDKAYKYADFSALGSRLIVEVRVRDFDVILMRFSSRFSLDSLSESCQNRVAPLTSPHARLDSMRDSASYSLEKKIYHGFKSLVNPRCMYLSLNTNHRTTLAMARYTPRQKAARKLLSNYIQVKKFQTYRYHKRQKARRLHHQRSAALRQAVAQRRRHRAAREDDSASELSSLFSSMSQDSDPADNPNSELESDTTDSVSSGSSSSESSVDSSDSSDDQFHLHGLDLNNLASSELDSSESLGSSSSEDSSDESEHGYHGVDNLNDFRREEPSDREEDGESTGYGSDVSDGEGAEDDGMEELGAKDGDLESRKWRYSRYVAQQYRRLYSRRYLHPHSRRKERGPARLPFVLSHVKEHDPADFRSVLRVSPDTFDLV</sequence>
<evidence type="ECO:0000313" key="3">
    <source>
        <dbReference type="Proteomes" id="UP000053477"/>
    </source>
</evidence>
<dbReference type="AlphaFoldDB" id="A0A0H2QZK4"/>
<dbReference type="EMBL" id="KQ086558">
    <property type="protein sequence ID" value="KLO04397.1"/>
    <property type="molecule type" value="Genomic_DNA"/>
</dbReference>
<feature type="compositionally biased region" description="Acidic residues" evidence="1">
    <location>
        <begin position="566"/>
        <end position="577"/>
    </location>
</feature>
<accession>A0A0H2QZK4</accession>
<dbReference type="Proteomes" id="UP000053477">
    <property type="component" value="Unassembled WGS sequence"/>
</dbReference>
<dbReference type="InParanoid" id="A0A0H2QZK4"/>
<gene>
    <name evidence="2" type="ORF">SCHPADRAFT_947723</name>
</gene>
<name>A0A0H2QZK4_9AGAM</name>
<feature type="compositionally biased region" description="Basic and acidic residues" evidence="1">
    <location>
        <begin position="530"/>
        <end position="549"/>
    </location>
</feature>
<evidence type="ECO:0000256" key="1">
    <source>
        <dbReference type="SAM" id="MobiDB-lite"/>
    </source>
</evidence>
<feature type="compositionally biased region" description="Basic residues" evidence="1">
    <location>
        <begin position="412"/>
        <end position="422"/>
    </location>
</feature>
<proteinExistence type="predicted"/>
<feature type="compositionally biased region" description="Low complexity" evidence="1">
    <location>
        <begin position="474"/>
        <end position="491"/>
    </location>
</feature>
<feature type="compositionally biased region" description="Low complexity" evidence="1">
    <location>
        <begin position="503"/>
        <end position="525"/>
    </location>
</feature>
<protein>
    <submittedName>
        <fullName evidence="2">Uncharacterized protein</fullName>
    </submittedName>
</protein>
<keyword evidence="3" id="KW-1185">Reference proteome</keyword>
<organism evidence="2 3">
    <name type="scientific">Schizopora paradoxa</name>
    <dbReference type="NCBI Taxonomy" id="27342"/>
    <lineage>
        <taxon>Eukaryota</taxon>
        <taxon>Fungi</taxon>
        <taxon>Dikarya</taxon>
        <taxon>Basidiomycota</taxon>
        <taxon>Agaricomycotina</taxon>
        <taxon>Agaricomycetes</taxon>
        <taxon>Hymenochaetales</taxon>
        <taxon>Schizoporaceae</taxon>
        <taxon>Schizopora</taxon>
    </lineage>
</organism>
<reference evidence="2 3" key="1">
    <citation type="submission" date="2015-04" db="EMBL/GenBank/DDBJ databases">
        <title>Complete genome sequence of Schizopora paradoxa KUC8140, a cosmopolitan wood degrader in East Asia.</title>
        <authorList>
            <consortium name="DOE Joint Genome Institute"/>
            <person name="Min B."/>
            <person name="Park H."/>
            <person name="Jang Y."/>
            <person name="Kim J.-J."/>
            <person name="Kim K.H."/>
            <person name="Pangilinan J."/>
            <person name="Lipzen A."/>
            <person name="Riley R."/>
            <person name="Grigoriev I.V."/>
            <person name="Spatafora J.W."/>
            <person name="Choi I.-G."/>
        </authorList>
    </citation>
    <scope>NUCLEOTIDE SEQUENCE [LARGE SCALE GENOMIC DNA]</scope>
    <source>
        <strain evidence="2 3">KUC8140</strain>
    </source>
</reference>
<feature type="region of interest" description="Disordered" evidence="1">
    <location>
        <begin position="412"/>
        <end position="584"/>
    </location>
</feature>